<dbReference type="InterPro" id="IPR050416">
    <property type="entry name" value="FAD-linked_Oxidoreductase"/>
</dbReference>
<dbReference type="Pfam" id="PF01565">
    <property type="entry name" value="FAD_binding_4"/>
    <property type="match status" value="1"/>
</dbReference>
<dbReference type="InterPro" id="IPR012951">
    <property type="entry name" value="BBE"/>
</dbReference>
<dbReference type="GO" id="GO:0016491">
    <property type="term" value="F:oxidoreductase activity"/>
    <property type="evidence" value="ECO:0007669"/>
    <property type="project" value="UniProtKB-KW"/>
</dbReference>
<dbReference type="PANTHER" id="PTHR42973:SF39">
    <property type="entry name" value="FAD-BINDING PCMH-TYPE DOMAIN-CONTAINING PROTEIN"/>
    <property type="match status" value="1"/>
</dbReference>
<evidence type="ECO:0000259" key="7">
    <source>
        <dbReference type="PROSITE" id="PS51387"/>
    </source>
</evidence>
<dbReference type="Gene3D" id="3.30.465.10">
    <property type="match status" value="1"/>
</dbReference>
<dbReference type="Pfam" id="PF08031">
    <property type="entry name" value="BBE"/>
    <property type="match status" value="1"/>
</dbReference>
<keyword evidence="9" id="KW-1185">Reference proteome</keyword>
<gene>
    <name evidence="8" type="ORF">DM02DRAFT_668105</name>
</gene>
<dbReference type="STRING" id="97972.A0A2V1E8W7"/>
<evidence type="ECO:0000256" key="2">
    <source>
        <dbReference type="ARBA" id="ARBA00005466"/>
    </source>
</evidence>
<dbReference type="InterPro" id="IPR036318">
    <property type="entry name" value="FAD-bd_PCMH-like_sf"/>
</dbReference>
<keyword evidence="3" id="KW-0285">Flavoprotein</keyword>
<dbReference type="OrthoDB" id="415825at2759"/>
<dbReference type="Gene3D" id="3.40.462.20">
    <property type="match status" value="1"/>
</dbReference>
<evidence type="ECO:0000313" key="9">
    <source>
        <dbReference type="Proteomes" id="UP000244855"/>
    </source>
</evidence>
<dbReference type="GO" id="GO:0071949">
    <property type="term" value="F:FAD binding"/>
    <property type="evidence" value="ECO:0007669"/>
    <property type="project" value="InterPro"/>
</dbReference>
<dbReference type="SUPFAM" id="SSF56176">
    <property type="entry name" value="FAD-binding/transporter-associated domain-like"/>
    <property type="match status" value="1"/>
</dbReference>
<keyword evidence="4" id="KW-0274">FAD</keyword>
<feature type="domain" description="FAD-binding PCMH-type" evidence="7">
    <location>
        <begin position="48"/>
        <end position="220"/>
    </location>
</feature>
<dbReference type="PANTHER" id="PTHR42973">
    <property type="entry name" value="BINDING OXIDOREDUCTASE, PUTATIVE (AFU_ORTHOLOGUE AFUA_1G17690)-RELATED"/>
    <property type="match status" value="1"/>
</dbReference>
<name>A0A2V1E8W7_9PLEO</name>
<sequence>MFSKYSSLLSLFVLPVLSSDIVAELGSRLSPAAFITTNISSAPRWSEYHAPQAGYIVHVAEESDVAETVKYCNQNNRTFLAQSGGHGWANTFSMNGKEVIINMRGLNSVQLSDNKTSVRIGGGVINEEIIQVAYENGVQVLNGGCNCVGVLGATLGGGVSRFMNLYGLPADNLISASVVTSTGSVVTASSIENSDLLWALRGAGANFGIVTSAVMNAYPAANNGTVWAGSLIFTGDKLEGFIAAMGALNLTEDMTVHWGFSHALPNNGPAITAEIFFMRGDVKAAREAYQSLYALDPVSDTTRVLQYNHLNDDTIELCEDGGRKPAWHVGLKKLDYPTFQQIWDRWVEFVARTGIDTTILVETYSGYVTQSITSEHASYAHRDINFYAWSLSFWDDESLDGVVEEYGEEVRSLWRSSSGFEQSRAYLNFAHGDEPLEEIYGESLPRLKELKKKWDPEAKFNQFFPIV</sequence>
<evidence type="ECO:0000256" key="5">
    <source>
        <dbReference type="ARBA" id="ARBA00023002"/>
    </source>
</evidence>
<organism evidence="8 9">
    <name type="scientific">Periconia macrospinosa</name>
    <dbReference type="NCBI Taxonomy" id="97972"/>
    <lineage>
        <taxon>Eukaryota</taxon>
        <taxon>Fungi</taxon>
        <taxon>Dikarya</taxon>
        <taxon>Ascomycota</taxon>
        <taxon>Pezizomycotina</taxon>
        <taxon>Dothideomycetes</taxon>
        <taxon>Pleosporomycetidae</taxon>
        <taxon>Pleosporales</taxon>
        <taxon>Massarineae</taxon>
        <taxon>Periconiaceae</taxon>
        <taxon>Periconia</taxon>
    </lineage>
</organism>
<dbReference type="EMBL" id="KZ805312">
    <property type="protein sequence ID" value="PVI05760.1"/>
    <property type="molecule type" value="Genomic_DNA"/>
</dbReference>
<reference evidence="8 9" key="1">
    <citation type="journal article" date="2018" name="Sci. Rep.">
        <title>Comparative genomics provides insights into the lifestyle and reveals functional heterogeneity of dark septate endophytic fungi.</title>
        <authorList>
            <person name="Knapp D.G."/>
            <person name="Nemeth J.B."/>
            <person name="Barry K."/>
            <person name="Hainaut M."/>
            <person name="Henrissat B."/>
            <person name="Johnson J."/>
            <person name="Kuo A."/>
            <person name="Lim J.H.P."/>
            <person name="Lipzen A."/>
            <person name="Nolan M."/>
            <person name="Ohm R.A."/>
            <person name="Tamas L."/>
            <person name="Grigoriev I.V."/>
            <person name="Spatafora J.W."/>
            <person name="Nagy L.G."/>
            <person name="Kovacs G.M."/>
        </authorList>
    </citation>
    <scope>NUCLEOTIDE SEQUENCE [LARGE SCALE GENOMIC DNA]</scope>
    <source>
        <strain evidence="8 9">DSE2036</strain>
    </source>
</reference>
<dbReference type="InterPro" id="IPR016169">
    <property type="entry name" value="FAD-bd_PCMH_sub2"/>
</dbReference>
<dbReference type="InterPro" id="IPR006094">
    <property type="entry name" value="Oxid_FAD_bind_N"/>
</dbReference>
<feature type="chain" id="PRO_5015853542" evidence="6">
    <location>
        <begin position="19"/>
        <end position="467"/>
    </location>
</feature>
<keyword evidence="6" id="KW-0732">Signal</keyword>
<accession>A0A2V1E8W7</accession>
<evidence type="ECO:0000256" key="4">
    <source>
        <dbReference type="ARBA" id="ARBA00022827"/>
    </source>
</evidence>
<protein>
    <submittedName>
        <fullName evidence="8">FAD-binding domain-containing protein</fullName>
    </submittedName>
</protein>
<dbReference type="AlphaFoldDB" id="A0A2V1E8W7"/>
<dbReference type="InterPro" id="IPR016166">
    <property type="entry name" value="FAD-bd_PCMH"/>
</dbReference>
<comment type="cofactor">
    <cofactor evidence="1">
        <name>FAD</name>
        <dbReference type="ChEBI" id="CHEBI:57692"/>
    </cofactor>
</comment>
<dbReference type="PROSITE" id="PS51387">
    <property type="entry name" value="FAD_PCMH"/>
    <property type="match status" value="1"/>
</dbReference>
<evidence type="ECO:0000313" key="8">
    <source>
        <dbReference type="EMBL" id="PVI05760.1"/>
    </source>
</evidence>
<evidence type="ECO:0000256" key="6">
    <source>
        <dbReference type="SAM" id="SignalP"/>
    </source>
</evidence>
<dbReference type="Proteomes" id="UP000244855">
    <property type="component" value="Unassembled WGS sequence"/>
</dbReference>
<evidence type="ECO:0000256" key="3">
    <source>
        <dbReference type="ARBA" id="ARBA00022630"/>
    </source>
</evidence>
<keyword evidence="5" id="KW-0560">Oxidoreductase</keyword>
<dbReference type="Gene3D" id="3.30.43.10">
    <property type="entry name" value="Uridine Diphospho-n-acetylenolpyruvylglucosamine Reductase, domain 2"/>
    <property type="match status" value="1"/>
</dbReference>
<comment type="similarity">
    <text evidence="2">Belongs to the oxygen-dependent FAD-linked oxidoreductase family.</text>
</comment>
<evidence type="ECO:0000256" key="1">
    <source>
        <dbReference type="ARBA" id="ARBA00001974"/>
    </source>
</evidence>
<feature type="signal peptide" evidence="6">
    <location>
        <begin position="1"/>
        <end position="18"/>
    </location>
</feature>
<dbReference type="InterPro" id="IPR016167">
    <property type="entry name" value="FAD-bd_PCMH_sub1"/>
</dbReference>
<proteinExistence type="inferred from homology"/>